<proteinExistence type="predicted"/>
<keyword evidence="2" id="KW-1185">Reference proteome</keyword>
<gene>
    <name evidence="1" type="ORF">N0F65_000689</name>
</gene>
<reference evidence="1" key="1">
    <citation type="submission" date="2022-11" db="EMBL/GenBank/DDBJ databases">
        <authorList>
            <person name="Morgan W.R."/>
            <person name="Tartar A."/>
        </authorList>
    </citation>
    <scope>NUCLEOTIDE SEQUENCE</scope>
    <source>
        <strain evidence="1">ARSEF 373</strain>
    </source>
</reference>
<organism evidence="1 2">
    <name type="scientific">Lagenidium giganteum</name>
    <dbReference type="NCBI Taxonomy" id="4803"/>
    <lineage>
        <taxon>Eukaryota</taxon>
        <taxon>Sar</taxon>
        <taxon>Stramenopiles</taxon>
        <taxon>Oomycota</taxon>
        <taxon>Peronosporomycetes</taxon>
        <taxon>Pythiales</taxon>
        <taxon>Pythiaceae</taxon>
    </lineage>
</organism>
<comment type="caution">
    <text evidence="1">The sequence shown here is derived from an EMBL/GenBank/DDBJ whole genome shotgun (WGS) entry which is preliminary data.</text>
</comment>
<dbReference type="AlphaFoldDB" id="A0AAV2YW53"/>
<reference evidence="1" key="2">
    <citation type="journal article" date="2023" name="Microbiol Resour">
        <title>Decontamination and Annotation of the Draft Genome Sequence of the Oomycete Lagenidium giganteum ARSEF 373.</title>
        <authorList>
            <person name="Morgan W.R."/>
            <person name="Tartar A."/>
        </authorList>
    </citation>
    <scope>NUCLEOTIDE SEQUENCE</scope>
    <source>
        <strain evidence="1">ARSEF 373</strain>
    </source>
</reference>
<accession>A0AAV2YW53</accession>
<dbReference type="EMBL" id="DAKRPA010000108">
    <property type="protein sequence ID" value="DAZ98370.1"/>
    <property type="molecule type" value="Genomic_DNA"/>
</dbReference>
<sequence>ESSDALGPRCASTCSCCCQRVSGGVQADGRAPPASQRAHRATGAFERCLAGVCEHGEHSASHEGAYDGTPRMGIQYAHATRQQEVEPGRPGWFPNVLARSAPTPATDQAASSRWRVRHGLGRHIVEGKVLSGCASRQAELRLYLPAGQRQHPRLQSNARVLRGAACCAAGLAFPVPRPKSHRKSVVDHDARRICQWKTVRQCYGADGGISGVLGCHPFVTSHEADRVDATPVCGNLGEEGQQDALLIDHHSFIFGFSMRWVSDMICRTGWKRGLYGSTPALCETQIVCTYTLSESQFYTSHSSSVS</sequence>
<dbReference type="Proteomes" id="UP001146120">
    <property type="component" value="Unassembled WGS sequence"/>
</dbReference>
<feature type="non-terminal residue" evidence="1">
    <location>
        <position position="1"/>
    </location>
</feature>
<name>A0AAV2YW53_9STRA</name>
<evidence type="ECO:0000313" key="1">
    <source>
        <dbReference type="EMBL" id="DAZ98370.1"/>
    </source>
</evidence>
<evidence type="ECO:0000313" key="2">
    <source>
        <dbReference type="Proteomes" id="UP001146120"/>
    </source>
</evidence>
<protein>
    <submittedName>
        <fullName evidence="1">Uncharacterized protein</fullName>
    </submittedName>
</protein>